<dbReference type="EC" id="2.7.7.41" evidence="37"/>
<dbReference type="GO" id="GO:0004605">
    <property type="term" value="F:phosphatidate cytidylyltransferase activity"/>
    <property type="evidence" value="ECO:0007669"/>
    <property type="project" value="UniProtKB-EC"/>
</dbReference>
<dbReference type="AlphaFoldDB" id="A0ABC9XSF4"/>
<keyword evidence="21" id="KW-0597">Phosphoprotein</keyword>
<dbReference type="GO" id="GO:0005856">
    <property type="term" value="C:cytoskeleton"/>
    <property type="evidence" value="ECO:0007669"/>
    <property type="project" value="UniProtKB-SubCell"/>
</dbReference>
<evidence type="ECO:0000256" key="33">
    <source>
        <dbReference type="ARBA" id="ARBA00023264"/>
    </source>
</evidence>
<feature type="transmembrane region" description="Helical" evidence="40">
    <location>
        <begin position="73"/>
        <end position="93"/>
    </location>
</feature>
<keyword evidence="33" id="KW-1208">Phospholipid metabolism</keyword>
<evidence type="ECO:0000256" key="13">
    <source>
        <dbReference type="ARBA" id="ARBA00004316"/>
    </source>
</evidence>
<dbReference type="GO" id="GO:0030154">
    <property type="term" value="P:cell differentiation"/>
    <property type="evidence" value="ECO:0007669"/>
    <property type="project" value="UniProtKB-KW"/>
</dbReference>
<feature type="region of interest" description="Disordered" evidence="39">
    <location>
        <begin position="821"/>
        <end position="846"/>
    </location>
</feature>
<evidence type="ECO:0000259" key="41">
    <source>
        <dbReference type="PROSITE" id="PS50003"/>
    </source>
</evidence>
<evidence type="ECO:0000256" key="29">
    <source>
        <dbReference type="ARBA" id="ARBA00023098"/>
    </source>
</evidence>
<evidence type="ECO:0000256" key="8">
    <source>
        <dbReference type="ARBA" id="ARBA00001729"/>
    </source>
</evidence>
<evidence type="ECO:0000256" key="25">
    <source>
        <dbReference type="ARBA" id="ARBA00022782"/>
    </source>
</evidence>
<evidence type="ECO:0000256" key="30">
    <source>
        <dbReference type="ARBA" id="ARBA00023136"/>
    </source>
</evidence>
<comment type="catalytic activity">
    <reaction evidence="5">
        <text>1,2-di-(5Z,8Z,11Z,14Z)-eicosatetraenoyl-sn-glycero-3-phosphate + CTP + H(+) = 1,2-di-(5Z,8Z,11Z,14Z-eicosatetraenoyl)-sn-glycero-3-cytidine-5'-diphosphate + diphosphate</text>
        <dbReference type="Rhea" id="RHEA:45656"/>
        <dbReference type="ChEBI" id="CHEBI:15378"/>
        <dbReference type="ChEBI" id="CHEBI:33019"/>
        <dbReference type="ChEBI" id="CHEBI:37563"/>
        <dbReference type="ChEBI" id="CHEBI:77126"/>
        <dbReference type="ChEBI" id="CHEBI:85351"/>
    </reaction>
    <physiologicalReaction direction="left-to-right" evidence="5">
        <dbReference type="Rhea" id="RHEA:45657"/>
    </physiologicalReaction>
</comment>
<evidence type="ECO:0000256" key="18">
    <source>
        <dbReference type="ARBA" id="ARBA00022473"/>
    </source>
</evidence>
<evidence type="ECO:0000256" key="23">
    <source>
        <dbReference type="ARBA" id="ARBA00022692"/>
    </source>
</evidence>
<keyword evidence="18" id="KW-0217">Developmental protein</keyword>
<evidence type="ECO:0000256" key="24">
    <source>
        <dbReference type="ARBA" id="ARBA00022695"/>
    </source>
</evidence>
<dbReference type="GO" id="GO:0042995">
    <property type="term" value="C:cell projection"/>
    <property type="evidence" value="ECO:0007669"/>
    <property type="project" value="UniProtKB-SubCell"/>
</dbReference>
<dbReference type="Proteomes" id="UP001623348">
    <property type="component" value="Unassembled WGS sequence"/>
</dbReference>
<dbReference type="FunFam" id="2.30.29.30:FF:000286">
    <property type="entry name" value="PH-protein kinase domain containing protein"/>
    <property type="match status" value="1"/>
</dbReference>
<keyword evidence="19" id="KW-0963">Cytoplasm</keyword>
<dbReference type="InterPro" id="IPR011993">
    <property type="entry name" value="PH-like_dom_sf"/>
</dbReference>
<dbReference type="Pfam" id="PF00169">
    <property type="entry name" value="PH"/>
    <property type="match status" value="1"/>
</dbReference>
<organism evidence="43 44">
    <name type="scientific">Grus japonensis</name>
    <name type="common">Japanese crane</name>
    <name type="synonym">Red-crowned crane</name>
    <dbReference type="NCBI Taxonomy" id="30415"/>
    <lineage>
        <taxon>Eukaryota</taxon>
        <taxon>Metazoa</taxon>
        <taxon>Chordata</taxon>
        <taxon>Craniata</taxon>
        <taxon>Vertebrata</taxon>
        <taxon>Euteleostomi</taxon>
        <taxon>Archelosauria</taxon>
        <taxon>Archosauria</taxon>
        <taxon>Dinosauria</taxon>
        <taxon>Saurischia</taxon>
        <taxon>Theropoda</taxon>
        <taxon>Coelurosauria</taxon>
        <taxon>Aves</taxon>
        <taxon>Neognathae</taxon>
        <taxon>Neoaves</taxon>
        <taxon>Gruiformes</taxon>
        <taxon>Gruidae</taxon>
        <taxon>Grus</taxon>
    </lineage>
</organism>
<dbReference type="InterPro" id="IPR008936">
    <property type="entry name" value="Rho_GTPase_activation_prot"/>
</dbReference>
<dbReference type="InterPro" id="IPR001849">
    <property type="entry name" value="PH_domain"/>
</dbReference>
<evidence type="ECO:0000256" key="10">
    <source>
        <dbReference type="ARBA" id="ARBA00004141"/>
    </source>
</evidence>
<evidence type="ECO:0000256" key="40">
    <source>
        <dbReference type="SAM" id="Phobius"/>
    </source>
</evidence>
<dbReference type="FunFam" id="1.10.555.10:FF:000015">
    <property type="entry name" value="rho GTPase-activating protein 25 isoform X1"/>
    <property type="match status" value="1"/>
</dbReference>
<dbReference type="SMART" id="SM00233">
    <property type="entry name" value="PH"/>
    <property type="match status" value="1"/>
</dbReference>
<evidence type="ECO:0000256" key="31">
    <source>
        <dbReference type="ARBA" id="ARBA00023209"/>
    </source>
</evidence>
<dbReference type="SUPFAM" id="SSF48350">
    <property type="entry name" value="GTPase activation domain, GAP"/>
    <property type="match status" value="1"/>
</dbReference>
<keyword evidence="28 38" id="KW-0175">Coiled coil</keyword>
<keyword evidence="27 40" id="KW-1133">Transmembrane helix</keyword>
<evidence type="ECO:0000256" key="11">
    <source>
        <dbReference type="ARBA" id="ARBA00004245"/>
    </source>
</evidence>
<comment type="catalytic activity">
    <reaction evidence="6">
        <text>1,2-di-(9Z,12Z-octadecadienoyl)-sn-glycero-3-phosphate + CTP + H(+) = 1,2-di-(9Z,12Z-octadecadienoyl)-sn-glycero-3-cytidine-5'-diphosphate + diphosphate</text>
        <dbReference type="Rhea" id="RHEA:45672"/>
        <dbReference type="ChEBI" id="CHEBI:15378"/>
        <dbReference type="ChEBI" id="CHEBI:33019"/>
        <dbReference type="ChEBI" id="CHEBI:37563"/>
        <dbReference type="ChEBI" id="CHEBI:77128"/>
        <dbReference type="ChEBI" id="CHEBI:85355"/>
    </reaction>
    <physiologicalReaction direction="left-to-right" evidence="6">
        <dbReference type="Rhea" id="RHEA:45673"/>
    </physiologicalReaction>
</comment>
<keyword evidence="17" id="KW-0343">GTPase activation</keyword>
<evidence type="ECO:0000256" key="39">
    <source>
        <dbReference type="SAM" id="MobiDB-lite"/>
    </source>
</evidence>
<reference evidence="43 44" key="1">
    <citation type="submission" date="2024-06" db="EMBL/GenBank/DDBJ databases">
        <title>The draft genome of Grus japonensis, version 3.</title>
        <authorList>
            <person name="Nabeshima K."/>
            <person name="Suzuki S."/>
            <person name="Onuma M."/>
        </authorList>
    </citation>
    <scope>NUCLEOTIDE SEQUENCE [LARGE SCALE GENOMIC DNA]</scope>
    <source>
        <strain evidence="43 44">451A</strain>
    </source>
</reference>
<evidence type="ECO:0000256" key="28">
    <source>
        <dbReference type="ARBA" id="ARBA00023054"/>
    </source>
</evidence>
<comment type="catalytic activity">
    <reaction evidence="2">
        <text>1-octadecanoyl-2-(4Z,7Z,10Z,13Z,16Z,19Z-docosahexaenoyl)-sn-glycero-3-phosphate + CTP + H(+) = 1-octadecanoyl-2-(4Z,7Z,10Z,13Z,16Z,19Z-docosahexaenoyl)-sn-glycero-3-cytidine-5'-diphosphate + diphosphate</text>
        <dbReference type="Rhea" id="RHEA:45668"/>
        <dbReference type="ChEBI" id="CHEBI:15378"/>
        <dbReference type="ChEBI" id="CHEBI:33019"/>
        <dbReference type="ChEBI" id="CHEBI:37563"/>
        <dbReference type="ChEBI" id="CHEBI:77130"/>
        <dbReference type="ChEBI" id="CHEBI:85354"/>
    </reaction>
    <physiologicalReaction direction="left-to-right" evidence="2">
        <dbReference type="Rhea" id="RHEA:45669"/>
    </physiologicalReaction>
</comment>
<evidence type="ECO:0000256" key="3">
    <source>
        <dbReference type="ARBA" id="ARBA00000515"/>
    </source>
</evidence>
<comment type="similarity">
    <text evidence="16 37">Belongs to the CDS family.</text>
</comment>
<dbReference type="SMART" id="SM00324">
    <property type="entry name" value="RhoGAP"/>
    <property type="match status" value="1"/>
</dbReference>
<evidence type="ECO:0000256" key="21">
    <source>
        <dbReference type="ARBA" id="ARBA00022553"/>
    </source>
</evidence>
<feature type="compositionally biased region" description="Low complexity" evidence="39">
    <location>
        <begin position="936"/>
        <end position="951"/>
    </location>
</feature>
<evidence type="ECO:0000256" key="17">
    <source>
        <dbReference type="ARBA" id="ARBA00022468"/>
    </source>
</evidence>
<evidence type="ECO:0000313" key="44">
    <source>
        <dbReference type="Proteomes" id="UP001623348"/>
    </source>
</evidence>
<comment type="pathway">
    <text evidence="14 37">Phospholipid metabolism; CDP-diacylglycerol biosynthesis; CDP-diacylglycerol from sn-glycerol 3-phosphate: step 3/3.</text>
</comment>
<evidence type="ECO:0000256" key="19">
    <source>
        <dbReference type="ARBA" id="ARBA00022490"/>
    </source>
</evidence>
<gene>
    <name evidence="43" type="ORF">GRJ2_002499500</name>
</gene>
<keyword evidence="20" id="KW-0444">Lipid biosynthesis</keyword>
<feature type="compositionally biased region" description="Basic and acidic residues" evidence="39">
    <location>
        <begin position="1"/>
        <end position="10"/>
    </location>
</feature>
<comment type="subunit">
    <text evidence="36">Interacts with FLNA.</text>
</comment>
<dbReference type="Pfam" id="PF00620">
    <property type="entry name" value="RhoGAP"/>
    <property type="match status" value="1"/>
</dbReference>
<keyword evidence="24 37" id="KW-0548">Nucleotidyltransferase</keyword>
<dbReference type="InterPro" id="IPR000374">
    <property type="entry name" value="PC_trans"/>
</dbReference>
<comment type="catalytic activity">
    <reaction evidence="9">
        <text>a 1,2-diacyl-sn-glycero-3-phosphate + CTP + H(+) = a CDP-1,2-diacyl-sn-glycerol + diphosphate</text>
        <dbReference type="Rhea" id="RHEA:16229"/>
        <dbReference type="ChEBI" id="CHEBI:15378"/>
        <dbReference type="ChEBI" id="CHEBI:33019"/>
        <dbReference type="ChEBI" id="CHEBI:37563"/>
        <dbReference type="ChEBI" id="CHEBI:58332"/>
        <dbReference type="ChEBI" id="CHEBI:58608"/>
        <dbReference type="EC" id="2.7.7.41"/>
    </reaction>
    <physiologicalReaction direction="left-to-right" evidence="9">
        <dbReference type="Rhea" id="RHEA:16230"/>
    </physiologicalReaction>
</comment>
<feature type="transmembrane region" description="Helical" evidence="40">
    <location>
        <begin position="263"/>
        <end position="285"/>
    </location>
</feature>
<feature type="compositionally biased region" description="Low complexity" evidence="39">
    <location>
        <begin position="824"/>
        <end position="837"/>
    </location>
</feature>
<dbReference type="PANTHER" id="PTHR13773">
    <property type="entry name" value="PHOSPHATIDATE CYTIDYLYLTRANSFERASE"/>
    <property type="match status" value="1"/>
</dbReference>
<evidence type="ECO:0000256" key="22">
    <source>
        <dbReference type="ARBA" id="ARBA00022679"/>
    </source>
</evidence>
<comment type="catalytic activity">
    <reaction evidence="8">
        <text>1-octadecanoyl-2-(5Z,8Z,11Z,14Z-eicosatetraenoyl)-sn-glycero-3-phosphate + CTP + H(+) = 1-octadecanoyl-2-(5Z,8Z,11Z,14Z-eicosatetraenoyl)-sn-glycero-3-cytidine-5'-diphosphate + diphosphate</text>
        <dbReference type="Rhea" id="RHEA:45648"/>
        <dbReference type="ChEBI" id="CHEBI:15378"/>
        <dbReference type="ChEBI" id="CHEBI:33019"/>
        <dbReference type="ChEBI" id="CHEBI:37563"/>
        <dbReference type="ChEBI" id="CHEBI:77091"/>
        <dbReference type="ChEBI" id="CHEBI:85349"/>
    </reaction>
    <physiologicalReaction direction="left-to-right" evidence="8">
        <dbReference type="Rhea" id="RHEA:45649"/>
    </physiologicalReaction>
</comment>
<comment type="catalytic activity">
    <reaction evidence="1">
        <text>1,2-di-(9Z-octadecenoyl)-sn-glycero-3-phosphate + CTP + H(+) = 1,2-di-(9Z-octadecenoyl)-sn-glycero-3-cytidine-5'-diphosphate + diphosphate</text>
        <dbReference type="Rhea" id="RHEA:45676"/>
        <dbReference type="ChEBI" id="CHEBI:15378"/>
        <dbReference type="ChEBI" id="CHEBI:33019"/>
        <dbReference type="ChEBI" id="CHEBI:37563"/>
        <dbReference type="ChEBI" id="CHEBI:74546"/>
        <dbReference type="ChEBI" id="CHEBI:85356"/>
    </reaction>
    <physiologicalReaction direction="left-to-right" evidence="1">
        <dbReference type="Rhea" id="RHEA:45677"/>
    </physiologicalReaction>
</comment>
<comment type="subcellular location">
    <subcellularLocation>
        <location evidence="12">Cell junction</location>
    </subcellularLocation>
    <subcellularLocation>
        <location evidence="13">Cell projection</location>
    </subcellularLocation>
    <subcellularLocation>
        <location evidence="11">Cytoplasm</location>
        <location evidence="11">Cytoskeleton</location>
    </subcellularLocation>
    <subcellularLocation>
        <location evidence="10">Membrane</location>
        <topology evidence="10">Multi-pass membrane protein</topology>
    </subcellularLocation>
</comment>
<dbReference type="PROSITE" id="PS50003">
    <property type="entry name" value="PH_DOMAIN"/>
    <property type="match status" value="1"/>
</dbReference>
<dbReference type="SUPFAM" id="SSF50729">
    <property type="entry name" value="PH domain-like"/>
    <property type="match status" value="1"/>
</dbReference>
<feature type="coiled-coil region" evidence="38">
    <location>
        <begin position="987"/>
        <end position="1077"/>
    </location>
</feature>
<evidence type="ECO:0000256" key="16">
    <source>
        <dbReference type="ARBA" id="ARBA00010185"/>
    </source>
</evidence>
<keyword evidence="22 37" id="KW-0808">Transferase</keyword>
<evidence type="ECO:0000256" key="27">
    <source>
        <dbReference type="ARBA" id="ARBA00022989"/>
    </source>
</evidence>
<dbReference type="CDD" id="cd04390">
    <property type="entry name" value="RhoGAP_ARHGAP22_24_25"/>
    <property type="match status" value="1"/>
</dbReference>
<dbReference type="Gene3D" id="1.10.555.10">
    <property type="entry name" value="Rho GTPase activation protein"/>
    <property type="match status" value="1"/>
</dbReference>
<dbReference type="Gene3D" id="2.30.29.30">
    <property type="entry name" value="Pleckstrin-homology domain (PH domain)/Phosphotyrosine-binding domain (PTB)"/>
    <property type="match status" value="1"/>
</dbReference>
<keyword evidence="30 40" id="KW-0472">Membrane</keyword>
<evidence type="ECO:0000256" key="38">
    <source>
        <dbReference type="SAM" id="Coils"/>
    </source>
</evidence>
<evidence type="ECO:0000256" key="26">
    <source>
        <dbReference type="ARBA" id="ARBA00022949"/>
    </source>
</evidence>
<keyword evidence="26" id="KW-0965">Cell junction</keyword>
<feature type="region of interest" description="Disordered" evidence="39">
    <location>
        <begin position="771"/>
        <end position="807"/>
    </location>
</feature>
<feature type="domain" description="PH" evidence="41">
    <location>
        <begin position="463"/>
        <end position="569"/>
    </location>
</feature>
<feature type="region of interest" description="Disordered" evidence="39">
    <location>
        <begin position="927"/>
        <end position="986"/>
    </location>
</feature>
<comment type="catalytic activity">
    <reaction evidence="4">
        <text>1-octadecanoyl-2-(9Z-octadecenoyl)-sn-glycero-3-phosphate + CTP + H(+) = 1-octadecanoyl-2-(9Z-octadecenoyl)-sn-glycero-3-cytidine-5'-diphosphate + diphosphate</text>
        <dbReference type="Rhea" id="RHEA:45664"/>
        <dbReference type="ChEBI" id="CHEBI:15378"/>
        <dbReference type="ChEBI" id="CHEBI:33019"/>
        <dbReference type="ChEBI" id="CHEBI:37563"/>
        <dbReference type="ChEBI" id="CHEBI:74560"/>
        <dbReference type="ChEBI" id="CHEBI:85353"/>
    </reaction>
    <physiologicalReaction direction="left-to-right" evidence="4">
        <dbReference type="Rhea" id="RHEA:45665"/>
    </physiologicalReaction>
</comment>
<dbReference type="InterPro" id="IPR000198">
    <property type="entry name" value="RhoGAP_dom"/>
</dbReference>
<dbReference type="GO" id="GO:0016020">
    <property type="term" value="C:membrane"/>
    <property type="evidence" value="ECO:0007669"/>
    <property type="project" value="UniProtKB-SubCell"/>
</dbReference>
<feature type="transmembrane region" description="Helical" evidence="40">
    <location>
        <begin position="172"/>
        <end position="190"/>
    </location>
</feature>
<evidence type="ECO:0000256" key="37">
    <source>
        <dbReference type="RuleBase" id="RU003938"/>
    </source>
</evidence>
<evidence type="ECO:0000256" key="34">
    <source>
        <dbReference type="ARBA" id="ARBA00023273"/>
    </source>
</evidence>
<keyword evidence="29" id="KW-0443">Lipid metabolism</keyword>
<evidence type="ECO:0000259" key="42">
    <source>
        <dbReference type="PROSITE" id="PS50238"/>
    </source>
</evidence>
<comment type="catalytic activity">
    <reaction evidence="3">
        <text>1-octadecanoyl-2-(9Z,12Z-octadecadienoyl)-sn-glycero-3-phosphate + CTP + H(+) = 1-octadecanoyl-2-(9Z,12Z-octadecadienoyl)-sn-glycero-3-cytidine-5'-diphosphate + diphosphate</text>
        <dbReference type="Rhea" id="RHEA:45660"/>
        <dbReference type="ChEBI" id="CHEBI:15378"/>
        <dbReference type="ChEBI" id="CHEBI:33019"/>
        <dbReference type="ChEBI" id="CHEBI:37563"/>
        <dbReference type="ChEBI" id="CHEBI:77098"/>
        <dbReference type="ChEBI" id="CHEBI:85352"/>
    </reaction>
    <physiologicalReaction direction="left-to-right" evidence="3">
        <dbReference type="Rhea" id="RHEA:45661"/>
    </physiologicalReaction>
</comment>
<protein>
    <recommendedName>
        <fullName evidence="37">Phosphatidate cytidylyltransferase</fullName>
        <ecNumber evidence="37">2.7.7.41</ecNumber>
    </recommendedName>
</protein>
<evidence type="ECO:0000256" key="36">
    <source>
        <dbReference type="ARBA" id="ARBA00066033"/>
    </source>
</evidence>
<keyword evidence="44" id="KW-1185">Reference proteome</keyword>
<keyword evidence="23 37" id="KW-0812">Transmembrane</keyword>
<dbReference type="InterPro" id="IPR016720">
    <property type="entry name" value="PC_Trfase_euk"/>
</dbReference>
<evidence type="ECO:0000256" key="7">
    <source>
        <dbReference type="ARBA" id="ARBA00001617"/>
    </source>
</evidence>
<dbReference type="GO" id="GO:0051056">
    <property type="term" value="P:regulation of small GTPase mediated signal transduction"/>
    <property type="evidence" value="ECO:0007669"/>
    <property type="project" value="UniProtKB-ARBA"/>
</dbReference>
<evidence type="ECO:0000256" key="1">
    <source>
        <dbReference type="ARBA" id="ARBA00000060"/>
    </source>
</evidence>
<dbReference type="PROSITE" id="PS50238">
    <property type="entry name" value="RHOGAP"/>
    <property type="match status" value="1"/>
</dbReference>
<evidence type="ECO:0000256" key="20">
    <source>
        <dbReference type="ARBA" id="ARBA00022516"/>
    </source>
</evidence>
<keyword evidence="34" id="KW-0966">Cell projection</keyword>
<feature type="region of interest" description="Disordered" evidence="39">
    <location>
        <begin position="1"/>
        <end position="56"/>
    </location>
</feature>
<comment type="function">
    <text evidence="35">Rho GTPase-activating protein involved in cell polarity, cell morphology and cytoskeletal organization. Acts as a GTPase activator for the Rac-type GTPase by converting it to an inactive GDP-bound state. Controls actin remodeling by inactivating Rac downstream of Rho leading to suppress leading edge protrusion and promotes cell retraction to achieve cellular polarity. Able to suppress RAC1 and CDC42 activity in vitro. Overexpression induces cell rounding with partial or complete disruption of actin stress fibers and formation of membrane ruffles, lamellipodia, and filopodia. Isoform 2 is a vascular cell-specific GAP involved in modulation of angiogenesis.</text>
</comment>
<keyword evidence="32" id="KW-0206">Cytoskeleton</keyword>
<dbReference type="Pfam" id="PF01148">
    <property type="entry name" value="CTP_transf_1"/>
    <property type="match status" value="1"/>
</dbReference>
<comment type="caution">
    <text evidence="43">The sequence shown here is derived from an EMBL/GenBank/DDBJ whole genome shotgun (WGS) entry which is preliminary data.</text>
</comment>
<feature type="domain" description="Rho-GAP" evidence="42">
    <location>
        <begin position="578"/>
        <end position="772"/>
    </location>
</feature>
<evidence type="ECO:0000256" key="4">
    <source>
        <dbReference type="ARBA" id="ARBA00000859"/>
    </source>
</evidence>
<dbReference type="CDD" id="cd13263">
    <property type="entry name" value="PH_RhoGap25-like"/>
    <property type="match status" value="1"/>
</dbReference>
<dbReference type="GO" id="GO:0070161">
    <property type="term" value="C:anchoring junction"/>
    <property type="evidence" value="ECO:0007669"/>
    <property type="project" value="UniProtKB-SubCell"/>
</dbReference>
<feature type="transmembrane region" description="Helical" evidence="40">
    <location>
        <begin position="225"/>
        <end position="251"/>
    </location>
</feature>
<evidence type="ECO:0000256" key="12">
    <source>
        <dbReference type="ARBA" id="ARBA00004282"/>
    </source>
</evidence>
<comment type="catalytic activity">
    <reaction evidence="7">
        <text>1-hexadecanoyl-2-(5Z,8Z,11Z,14Z-eicosatetraenoyl)-sn-glycero-3-phosphate + CTP + H(+) = 1-hexadecanoyl-2-(5Z,8Z,11Z,14Z-eicosatetraenoyl)-sn-glycero-3-cytidine-5'-diphosphate + diphosphate</text>
        <dbReference type="Rhea" id="RHEA:45652"/>
        <dbReference type="ChEBI" id="CHEBI:15378"/>
        <dbReference type="ChEBI" id="CHEBI:33019"/>
        <dbReference type="ChEBI" id="CHEBI:37563"/>
        <dbReference type="ChEBI" id="CHEBI:72864"/>
        <dbReference type="ChEBI" id="CHEBI:85350"/>
    </reaction>
    <physiologicalReaction direction="left-to-right" evidence="7">
        <dbReference type="Rhea" id="RHEA:45653"/>
    </physiologicalReaction>
</comment>
<evidence type="ECO:0000313" key="43">
    <source>
        <dbReference type="EMBL" id="GAB0200341.1"/>
    </source>
</evidence>
<dbReference type="GO" id="GO:0008654">
    <property type="term" value="P:phospholipid biosynthetic process"/>
    <property type="evidence" value="ECO:0007669"/>
    <property type="project" value="UniProtKB-KW"/>
</dbReference>
<keyword evidence="25" id="KW-0221">Differentiation</keyword>
<evidence type="ECO:0000256" key="32">
    <source>
        <dbReference type="ARBA" id="ARBA00023212"/>
    </source>
</evidence>
<dbReference type="PROSITE" id="PS01315">
    <property type="entry name" value="CDS"/>
    <property type="match status" value="1"/>
</dbReference>
<proteinExistence type="inferred from homology"/>
<evidence type="ECO:0000256" key="6">
    <source>
        <dbReference type="ARBA" id="ARBA00001056"/>
    </source>
</evidence>
<accession>A0ABC9XSF4</accession>
<dbReference type="PANTHER" id="PTHR13773:SF4">
    <property type="entry name" value="PHOSPHATIDATE CYTIDYLYLTRANSFERASE 2"/>
    <property type="match status" value="1"/>
</dbReference>
<evidence type="ECO:0000256" key="35">
    <source>
        <dbReference type="ARBA" id="ARBA00058502"/>
    </source>
</evidence>
<evidence type="ECO:0000256" key="15">
    <source>
        <dbReference type="ARBA" id="ARBA00005189"/>
    </source>
</evidence>
<evidence type="ECO:0000256" key="2">
    <source>
        <dbReference type="ARBA" id="ARBA00000281"/>
    </source>
</evidence>
<evidence type="ECO:0000256" key="9">
    <source>
        <dbReference type="ARBA" id="ARBA00001902"/>
    </source>
</evidence>
<dbReference type="EMBL" id="BAAFJT010000026">
    <property type="protein sequence ID" value="GAB0200341.1"/>
    <property type="molecule type" value="Genomic_DNA"/>
</dbReference>
<comment type="pathway">
    <text evidence="15">Lipid metabolism.</text>
</comment>
<sequence>MSELRQRLGREPGGAPEPEEKESESENKLDGETASDSESKSEFGGSPPVPTSDDTPEVLNRALSNLSSRWKNWWVRGILTLAMITFFFIIIYLGPMVLMTIVMCVQIKCFHEIITIGYNVYHSYDLPWFRTLSWYFLLCVNYFFYGETVTDYFFTLVQREEPLRILSKYHRFISFTLYLTGFCMFVLSLVKKHYRLQFYMFGWTHVTLLIVVTQSHLIIHNLFEGMIWFIVPISCVICNDIMAYMFGFFFGRTPLIKLSPKKTWEGFIGGFFATVLFGLLLSYVMSGYRCFTCPVEFNNDTNSFTVDCEPSELFQLQEYNIPLVLQSVVGWKTVRMYPFQIHSIALSTFASLIGPFGGFFASGFKRAFKIKDFANTIPGHGGIMDRFDCQYLMATFVNVYIASFIRGPNPSKLIQQFLTLRPDQQLHIFNTLKAHLVDKARSKSVMTGEPAGAQPASPNPLERPLKIGWLKKQRSIVKNWQQRYFVLKGQQLYYYKDEDDVKPQGCLCLQGSTIKEVASNPEDGGKFIFEIIPGVSGDQNRTGQDTCVLMANSQSEMEEWVKSIRRVLGSASGAVFGQRLAETMAYEQKFGQHQVPILVQKCAEFIREHGVSEEGIFRLPGQDNLVKQLRDAFDAGERPSFDRDTDVHTVASLFKLYLRELPEPVVPWMQYEDFLLCGQALDADERKGHQELLKQLSLLPRDNYNLLSYICRFLHEIQLNSSVNKMSVDNLATVIGVNLIRPKIEDPAIIMRGTPQIQKVMTVMISDHADLFPPSKDVPPSPPAQKNDKKAPIPRSSVGWDAAEDPVVPRADSLIQRQMRDDLSCSSAPGPAASSSTPREDNVSKDTLGMWKTQSRKRTQTLPNRKSFLTAASLGEKGSNDKNDIFASDFWKSSAGSSMRSVAPDGHKRTLSHDLFKLLDFHRASTCDSVPTSQAESGEGSRSSPSPSSSGSDKDFLPCHSPSHQPKETASPPSSPAEVSKPIQESREFLQNMILKLEKEMEVQKNDYEEQIKSLEKENYEVWAKVVRLNHDIEREKKKSEELELKLMNVERSREDMEKKNKMLEEEIKNLAKATSKTDAKTN</sequence>
<feature type="transmembrane region" description="Helical" evidence="40">
    <location>
        <begin position="197"/>
        <end position="219"/>
    </location>
</feature>
<keyword evidence="31" id="KW-0594">Phospholipid biosynthesis</keyword>
<evidence type="ECO:0000256" key="5">
    <source>
        <dbReference type="ARBA" id="ARBA00001021"/>
    </source>
</evidence>
<feature type="compositionally biased region" description="Basic and acidic residues" evidence="39">
    <location>
        <begin position="24"/>
        <end position="41"/>
    </location>
</feature>
<evidence type="ECO:0000256" key="14">
    <source>
        <dbReference type="ARBA" id="ARBA00005119"/>
    </source>
</evidence>
<dbReference type="GO" id="GO:0005096">
    <property type="term" value="F:GTPase activator activity"/>
    <property type="evidence" value="ECO:0007669"/>
    <property type="project" value="UniProtKB-KW"/>
</dbReference>
<name>A0ABC9XSF4_GRUJA</name>
<feature type="transmembrane region" description="Helical" evidence="40">
    <location>
        <begin position="128"/>
        <end position="145"/>
    </location>
</feature>